<evidence type="ECO:0000256" key="2">
    <source>
        <dbReference type="ARBA" id="ARBA00004651"/>
    </source>
</evidence>
<evidence type="ECO:0000256" key="4">
    <source>
        <dbReference type="ARBA" id="ARBA00010561"/>
    </source>
</evidence>
<keyword evidence="8" id="KW-0169">Cobalamin biosynthesis</keyword>
<evidence type="ECO:0000256" key="14">
    <source>
        <dbReference type="ARBA" id="ARBA00025228"/>
    </source>
</evidence>
<evidence type="ECO:0000256" key="15">
    <source>
        <dbReference type="ARBA" id="ARBA00032605"/>
    </source>
</evidence>
<evidence type="ECO:0000256" key="12">
    <source>
        <dbReference type="ARBA" id="ARBA00022989"/>
    </source>
</evidence>
<dbReference type="InterPro" id="IPR003805">
    <property type="entry name" value="CobS"/>
</dbReference>
<comment type="similarity">
    <text evidence="4">Belongs to the CobS family.</text>
</comment>
<organism evidence="20">
    <name type="scientific">hydrothermal vent metagenome</name>
    <dbReference type="NCBI Taxonomy" id="652676"/>
    <lineage>
        <taxon>unclassified sequences</taxon>
        <taxon>metagenomes</taxon>
        <taxon>ecological metagenomes</taxon>
    </lineage>
</organism>
<evidence type="ECO:0000313" key="20">
    <source>
        <dbReference type="EMBL" id="VAW66264.1"/>
    </source>
</evidence>
<feature type="transmembrane region" description="Helical" evidence="19">
    <location>
        <begin position="183"/>
        <end position="214"/>
    </location>
</feature>
<evidence type="ECO:0000256" key="6">
    <source>
        <dbReference type="ARBA" id="ARBA00015850"/>
    </source>
</evidence>
<keyword evidence="9 20" id="KW-0808">Transferase</keyword>
<evidence type="ECO:0000256" key="7">
    <source>
        <dbReference type="ARBA" id="ARBA00022475"/>
    </source>
</evidence>
<feature type="transmembrane region" description="Helical" evidence="19">
    <location>
        <begin position="60"/>
        <end position="81"/>
    </location>
</feature>
<dbReference type="AlphaFoldDB" id="A0A3B0YC45"/>
<comment type="catalytic activity">
    <reaction evidence="18">
        <text>alpha-ribazole 5'-phosphate + adenosylcob(III)inamide-GDP = adenosylcob(III)alamin 5'-phosphate + GMP + H(+)</text>
        <dbReference type="Rhea" id="RHEA:23560"/>
        <dbReference type="ChEBI" id="CHEBI:15378"/>
        <dbReference type="ChEBI" id="CHEBI:57918"/>
        <dbReference type="ChEBI" id="CHEBI:58115"/>
        <dbReference type="ChEBI" id="CHEBI:60487"/>
        <dbReference type="ChEBI" id="CHEBI:60493"/>
        <dbReference type="EC" id="2.7.8.26"/>
    </reaction>
</comment>
<dbReference type="PANTHER" id="PTHR34148">
    <property type="entry name" value="ADENOSYLCOBINAMIDE-GDP RIBAZOLETRANSFERASE"/>
    <property type="match status" value="1"/>
</dbReference>
<gene>
    <name evidence="20" type="ORF">MNBD_GAMMA09-3476</name>
</gene>
<keyword evidence="10 19" id="KW-0812">Transmembrane</keyword>
<dbReference type="PANTHER" id="PTHR34148:SF1">
    <property type="entry name" value="ADENOSYLCOBINAMIDE-GDP RIBAZOLETRANSFERASE"/>
    <property type="match status" value="1"/>
</dbReference>
<dbReference type="NCBIfam" id="NF001278">
    <property type="entry name" value="PRK00235.1-5"/>
    <property type="match status" value="1"/>
</dbReference>
<keyword evidence="11" id="KW-0460">Magnesium</keyword>
<reference evidence="20" key="1">
    <citation type="submission" date="2018-06" db="EMBL/GenBank/DDBJ databases">
        <authorList>
            <person name="Zhirakovskaya E."/>
        </authorList>
    </citation>
    <scope>NUCLEOTIDE SEQUENCE</scope>
</reference>
<dbReference type="HAMAP" id="MF_00719">
    <property type="entry name" value="CobS"/>
    <property type="match status" value="1"/>
</dbReference>
<dbReference type="GO" id="GO:0051073">
    <property type="term" value="F:adenosylcobinamide-GDP ribazoletransferase activity"/>
    <property type="evidence" value="ECO:0007669"/>
    <property type="project" value="UniProtKB-EC"/>
</dbReference>
<evidence type="ECO:0000256" key="8">
    <source>
        <dbReference type="ARBA" id="ARBA00022573"/>
    </source>
</evidence>
<dbReference type="Pfam" id="PF02654">
    <property type="entry name" value="CobS"/>
    <property type="match status" value="1"/>
</dbReference>
<evidence type="ECO:0000256" key="9">
    <source>
        <dbReference type="ARBA" id="ARBA00022679"/>
    </source>
</evidence>
<dbReference type="GO" id="GO:0008818">
    <property type="term" value="F:cobalamin 5'-phosphate synthase activity"/>
    <property type="evidence" value="ECO:0007669"/>
    <property type="project" value="InterPro"/>
</dbReference>
<evidence type="ECO:0000256" key="16">
    <source>
        <dbReference type="ARBA" id="ARBA00032853"/>
    </source>
</evidence>
<comment type="subcellular location">
    <subcellularLocation>
        <location evidence="2">Cell membrane</location>
        <topology evidence="2">Multi-pass membrane protein</topology>
    </subcellularLocation>
</comment>
<name>A0A3B0YC45_9ZZZZ</name>
<comment type="cofactor">
    <cofactor evidence="1">
        <name>Mg(2+)</name>
        <dbReference type="ChEBI" id="CHEBI:18420"/>
    </cofactor>
</comment>
<proteinExistence type="inferred from homology"/>
<dbReference type="EC" id="2.7.8.26" evidence="5"/>
<protein>
    <recommendedName>
        <fullName evidence="6">Adenosylcobinamide-GDP ribazoletransferase</fullName>
        <ecNumber evidence="5">2.7.8.26</ecNumber>
    </recommendedName>
    <alternativeName>
        <fullName evidence="16">Cobalamin synthase</fullName>
    </alternativeName>
    <alternativeName>
        <fullName evidence="15">Cobalamin-5'-phosphate synthase</fullName>
    </alternativeName>
</protein>
<dbReference type="GO" id="GO:0009236">
    <property type="term" value="P:cobalamin biosynthetic process"/>
    <property type="evidence" value="ECO:0007669"/>
    <property type="project" value="UniProtKB-UniPathway"/>
</dbReference>
<evidence type="ECO:0000256" key="3">
    <source>
        <dbReference type="ARBA" id="ARBA00004663"/>
    </source>
</evidence>
<dbReference type="GO" id="GO:0005886">
    <property type="term" value="C:plasma membrane"/>
    <property type="evidence" value="ECO:0007669"/>
    <property type="project" value="UniProtKB-SubCell"/>
</dbReference>
<evidence type="ECO:0000256" key="18">
    <source>
        <dbReference type="ARBA" id="ARBA00049504"/>
    </source>
</evidence>
<comment type="catalytic activity">
    <reaction evidence="17">
        <text>alpha-ribazole + adenosylcob(III)inamide-GDP = adenosylcob(III)alamin + GMP + H(+)</text>
        <dbReference type="Rhea" id="RHEA:16049"/>
        <dbReference type="ChEBI" id="CHEBI:10329"/>
        <dbReference type="ChEBI" id="CHEBI:15378"/>
        <dbReference type="ChEBI" id="CHEBI:18408"/>
        <dbReference type="ChEBI" id="CHEBI:58115"/>
        <dbReference type="ChEBI" id="CHEBI:60487"/>
        <dbReference type="EC" id="2.7.8.26"/>
    </reaction>
</comment>
<evidence type="ECO:0000256" key="10">
    <source>
        <dbReference type="ARBA" id="ARBA00022692"/>
    </source>
</evidence>
<dbReference type="EMBL" id="UOFI01000074">
    <property type="protein sequence ID" value="VAW66264.1"/>
    <property type="molecule type" value="Genomic_DNA"/>
</dbReference>
<comment type="function">
    <text evidence="14">Joins adenosylcobinamide-GDP and alpha-ribazole to generate adenosylcobalamin (Ado-cobalamin). Also synthesizes adenosylcobalamin 5'-phosphate from adenosylcobinamide-GDP and alpha-ribazole 5'-phosphate.</text>
</comment>
<evidence type="ECO:0000256" key="5">
    <source>
        <dbReference type="ARBA" id="ARBA00013200"/>
    </source>
</evidence>
<evidence type="ECO:0000256" key="13">
    <source>
        <dbReference type="ARBA" id="ARBA00023136"/>
    </source>
</evidence>
<feature type="transmembrane region" description="Helical" evidence="19">
    <location>
        <begin position="110"/>
        <end position="130"/>
    </location>
</feature>
<evidence type="ECO:0000256" key="11">
    <source>
        <dbReference type="ARBA" id="ARBA00022842"/>
    </source>
</evidence>
<accession>A0A3B0YC45</accession>
<dbReference type="NCBIfam" id="TIGR00317">
    <property type="entry name" value="cobS"/>
    <property type="match status" value="1"/>
</dbReference>
<feature type="transmembrane region" description="Helical" evidence="19">
    <location>
        <begin position="33"/>
        <end position="53"/>
    </location>
</feature>
<keyword evidence="13 19" id="KW-0472">Membrane</keyword>
<comment type="pathway">
    <text evidence="3">Cofactor biosynthesis; adenosylcobalamin biosynthesis; adenosylcobalamin from cob(II)yrinate a,c-diamide: step 7/7.</text>
</comment>
<sequence>MNEFLIALQFLTRVPLKAELQWENESVARSLLWYPLVGALIGGMLVLLAMLLASSTSPAGVMLSAALLLTAWVFITGGLHLDGLADSADAWVGSHDDRVRALEIMKDPQAGPIAVIVLLLLLLVKFSAIYTLLQQSALWLLLIAPVVARCVPMLLFLSTDYVREQGLGSAMSEYLPREMTVKVLLFIAFLLVVFQGFINGLLLICFVLLCVWVLRRLMIKHIGGMTGDTIGATVEIIEAVALVVLVLI</sequence>
<feature type="transmembrane region" description="Helical" evidence="19">
    <location>
        <begin position="137"/>
        <end position="157"/>
    </location>
</feature>
<dbReference type="UniPathway" id="UPA00148">
    <property type="reaction ID" value="UER00238"/>
</dbReference>
<evidence type="ECO:0000256" key="1">
    <source>
        <dbReference type="ARBA" id="ARBA00001946"/>
    </source>
</evidence>
<keyword evidence="12 19" id="KW-1133">Transmembrane helix</keyword>
<evidence type="ECO:0000256" key="19">
    <source>
        <dbReference type="SAM" id="Phobius"/>
    </source>
</evidence>
<keyword evidence="7" id="KW-1003">Cell membrane</keyword>
<evidence type="ECO:0000256" key="17">
    <source>
        <dbReference type="ARBA" id="ARBA00048623"/>
    </source>
</evidence>